<gene>
    <name evidence="1" type="ORF">KDA_09610</name>
</gene>
<dbReference type="Pfam" id="PF04250">
    <property type="entry name" value="DUF429"/>
    <property type="match status" value="1"/>
</dbReference>
<proteinExistence type="predicted"/>
<evidence type="ECO:0008006" key="3">
    <source>
        <dbReference type="Google" id="ProtNLM"/>
    </source>
</evidence>
<dbReference type="InterPro" id="IPR007362">
    <property type="entry name" value="DUF429"/>
</dbReference>
<dbReference type="Proteomes" id="UP000287171">
    <property type="component" value="Unassembled WGS sequence"/>
</dbReference>
<name>A0A402B2E6_9CHLR</name>
<reference evidence="2" key="1">
    <citation type="submission" date="2018-12" db="EMBL/GenBank/DDBJ databases">
        <title>Tengunoibacter tsumagoiensis gen. nov., sp. nov., Dictyobacter kobayashii sp. nov., D. alpinus sp. nov., and D. joshuensis sp. nov. and description of Dictyobacteraceae fam. nov. within the order Ktedonobacterales isolated from Tengu-no-mugimeshi.</title>
        <authorList>
            <person name="Wang C.M."/>
            <person name="Zheng Y."/>
            <person name="Sakai Y."/>
            <person name="Toyoda A."/>
            <person name="Minakuchi Y."/>
            <person name="Abe K."/>
            <person name="Yokota A."/>
            <person name="Yabe S."/>
        </authorList>
    </citation>
    <scope>NUCLEOTIDE SEQUENCE [LARGE SCALE GENOMIC DNA]</scope>
    <source>
        <strain evidence="2">Uno16</strain>
    </source>
</reference>
<protein>
    <recommendedName>
        <fullName evidence="3">DUF429 domain-containing protein</fullName>
    </recommendedName>
</protein>
<accession>A0A402B2E6</accession>
<dbReference type="EMBL" id="BIFT01000001">
    <property type="protein sequence ID" value="GCE25477.1"/>
    <property type="molecule type" value="Genomic_DNA"/>
</dbReference>
<dbReference type="AlphaFoldDB" id="A0A402B2E6"/>
<keyword evidence="2" id="KW-1185">Reference proteome</keyword>
<evidence type="ECO:0000313" key="1">
    <source>
        <dbReference type="EMBL" id="GCE25477.1"/>
    </source>
</evidence>
<organism evidence="1 2">
    <name type="scientific">Dictyobacter alpinus</name>
    <dbReference type="NCBI Taxonomy" id="2014873"/>
    <lineage>
        <taxon>Bacteria</taxon>
        <taxon>Bacillati</taxon>
        <taxon>Chloroflexota</taxon>
        <taxon>Ktedonobacteria</taxon>
        <taxon>Ktedonobacterales</taxon>
        <taxon>Dictyobacteraceae</taxon>
        <taxon>Dictyobacter</taxon>
    </lineage>
</organism>
<dbReference type="RefSeq" id="WP_161981944.1">
    <property type="nucleotide sequence ID" value="NZ_BIFT01000001.1"/>
</dbReference>
<comment type="caution">
    <text evidence="1">The sequence shown here is derived from an EMBL/GenBank/DDBJ whole genome shotgun (WGS) entry which is preliminary data.</text>
</comment>
<evidence type="ECO:0000313" key="2">
    <source>
        <dbReference type="Proteomes" id="UP000287171"/>
    </source>
</evidence>
<sequence>MSTDVQAIPIFGLDFTSAPSRRKPITCMHCQLKATTLIVEDCLLFSQFSAFEDFLQQPGPWLLACDFPFGQPRQLITNLHWPTDWSGYVDVVSNMDKATFNQLLISYSKERPAGDKLHQRLADRLAHAISPMMMYRIPVGKMFYEGAPRLLRSGASILPCYPRSDSRLIIEGYPALVARRWLGKRSYKSDERARQTAELQQARTELLQSLRSPALQDTYGIQLEISSQLCQQLIVDPMADQLDALLCAIQAAWSYTQRHQDYGIPRGFDIDGWIVDPLTLQLFSKDS</sequence>